<dbReference type="STRING" id="1844.UG56_024795"/>
<evidence type="ECO:0000259" key="8">
    <source>
        <dbReference type="PROSITE" id="PS51077"/>
    </source>
</evidence>
<feature type="compositionally biased region" description="Polar residues" evidence="7">
    <location>
        <begin position="1"/>
        <end position="11"/>
    </location>
</feature>
<dbReference type="Gene3D" id="3.30.450.40">
    <property type="match status" value="1"/>
</dbReference>
<dbReference type="GO" id="GO:0006071">
    <property type="term" value="P:glycerol metabolic process"/>
    <property type="evidence" value="ECO:0007669"/>
    <property type="project" value="UniProtKB-KW"/>
</dbReference>
<evidence type="ECO:0000313" key="11">
    <source>
        <dbReference type="Proteomes" id="UP000033772"/>
    </source>
</evidence>
<reference evidence="10" key="1">
    <citation type="submission" date="2016-10" db="EMBL/GenBank/DDBJ databases">
        <title>Draft Genome Sequence of Nocardioides luteus Strain BAFB, an Alkane-Degrading Bacterium Isolated from JP-7 Polluted Soil.</title>
        <authorList>
            <person name="Brown L."/>
            <person name="Ruiz O.N."/>
            <person name="Gunasekera T."/>
        </authorList>
    </citation>
    <scope>NUCLEOTIDE SEQUENCE [LARGE SCALE GENOMIC DNA]</scope>
    <source>
        <strain evidence="10">BAFB</strain>
    </source>
</reference>
<evidence type="ECO:0000256" key="6">
    <source>
        <dbReference type="ARBA" id="ARBA00070406"/>
    </source>
</evidence>
<feature type="region of interest" description="Disordered" evidence="7">
    <location>
        <begin position="1"/>
        <end position="27"/>
    </location>
</feature>
<dbReference type="InterPro" id="IPR014757">
    <property type="entry name" value="Tscrpt_reg_IclR_C"/>
</dbReference>
<dbReference type="Pfam" id="PF01614">
    <property type="entry name" value="IclR_C"/>
    <property type="match status" value="1"/>
</dbReference>
<dbReference type="GO" id="GO:0045892">
    <property type="term" value="P:negative regulation of DNA-templated transcription"/>
    <property type="evidence" value="ECO:0007669"/>
    <property type="project" value="TreeGrafter"/>
</dbReference>
<dbReference type="SUPFAM" id="SSF46785">
    <property type="entry name" value="Winged helix' DNA-binding domain"/>
    <property type="match status" value="1"/>
</dbReference>
<evidence type="ECO:0000313" key="10">
    <source>
        <dbReference type="EMBL" id="OIJ24063.1"/>
    </source>
</evidence>
<feature type="domain" description="IclR-ED" evidence="9">
    <location>
        <begin position="87"/>
        <end position="270"/>
    </location>
</feature>
<dbReference type="GO" id="GO:0003700">
    <property type="term" value="F:DNA-binding transcription factor activity"/>
    <property type="evidence" value="ECO:0007669"/>
    <property type="project" value="TreeGrafter"/>
</dbReference>
<dbReference type="InterPro" id="IPR050707">
    <property type="entry name" value="HTH_MetabolicPath_Reg"/>
</dbReference>
<dbReference type="SUPFAM" id="SSF55781">
    <property type="entry name" value="GAF domain-like"/>
    <property type="match status" value="1"/>
</dbReference>
<organism evidence="10 11">
    <name type="scientific">Nocardioides luteus</name>
    <dbReference type="NCBI Taxonomy" id="1844"/>
    <lineage>
        <taxon>Bacteria</taxon>
        <taxon>Bacillati</taxon>
        <taxon>Actinomycetota</taxon>
        <taxon>Actinomycetes</taxon>
        <taxon>Propionibacteriales</taxon>
        <taxon>Nocardioidaceae</taxon>
        <taxon>Nocardioides</taxon>
    </lineage>
</organism>
<evidence type="ECO:0000256" key="3">
    <source>
        <dbReference type="ARBA" id="ARBA00023125"/>
    </source>
</evidence>
<dbReference type="InterPro" id="IPR036388">
    <property type="entry name" value="WH-like_DNA-bd_sf"/>
</dbReference>
<dbReference type="PANTHER" id="PTHR30136:SF24">
    <property type="entry name" value="HTH-TYPE TRANSCRIPTIONAL REPRESSOR ALLR"/>
    <property type="match status" value="1"/>
</dbReference>
<dbReference type="PROSITE" id="PS51078">
    <property type="entry name" value="ICLR_ED"/>
    <property type="match status" value="1"/>
</dbReference>
<evidence type="ECO:0000256" key="5">
    <source>
        <dbReference type="ARBA" id="ARBA00058938"/>
    </source>
</evidence>
<keyword evidence="4" id="KW-0804">Transcription</keyword>
<dbReference type="InterPro" id="IPR029016">
    <property type="entry name" value="GAF-like_dom_sf"/>
</dbReference>
<dbReference type="FunFam" id="1.10.10.10:FF:000056">
    <property type="entry name" value="IclR family transcriptional regulator"/>
    <property type="match status" value="1"/>
</dbReference>
<keyword evidence="11" id="KW-1185">Reference proteome</keyword>
<dbReference type="SMART" id="SM00346">
    <property type="entry name" value="HTH_ICLR"/>
    <property type="match status" value="1"/>
</dbReference>
<proteinExistence type="predicted"/>
<feature type="domain" description="HTH iclR-type" evidence="8">
    <location>
        <begin position="26"/>
        <end position="86"/>
    </location>
</feature>
<gene>
    <name evidence="10" type="ORF">UG56_024795</name>
</gene>
<evidence type="ECO:0000256" key="1">
    <source>
        <dbReference type="ARBA" id="ARBA00022798"/>
    </source>
</evidence>
<evidence type="ECO:0000259" key="9">
    <source>
        <dbReference type="PROSITE" id="PS51078"/>
    </source>
</evidence>
<dbReference type="PROSITE" id="PS51077">
    <property type="entry name" value="HTH_ICLR"/>
    <property type="match status" value="1"/>
</dbReference>
<evidence type="ECO:0000256" key="7">
    <source>
        <dbReference type="SAM" id="MobiDB-lite"/>
    </source>
</evidence>
<dbReference type="OrthoDB" id="3734039at2"/>
<evidence type="ECO:0000256" key="2">
    <source>
        <dbReference type="ARBA" id="ARBA00023015"/>
    </source>
</evidence>
<dbReference type="EMBL" id="JZDQ02000047">
    <property type="protein sequence ID" value="OIJ24063.1"/>
    <property type="molecule type" value="Genomic_DNA"/>
</dbReference>
<keyword evidence="3" id="KW-0238">DNA-binding</keyword>
<evidence type="ECO:0000256" key="4">
    <source>
        <dbReference type="ARBA" id="ARBA00023163"/>
    </source>
</evidence>
<dbReference type="RefSeq" id="WP_045546733.1">
    <property type="nucleotide sequence ID" value="NZ_JZDQ02000047.1"/>
</dbReference>
<dbReference type="Proteomes" id="UP000033772">
    <property type="component" value="Unassembled WGS sequence"/>
</dbReference>
<sequence>MSVSAIPTLASQHDHEGAPRTTSSATPSATKALQILEAFLGAGPKLGVSEIARTAGLPKSTAFRLLRHLEQSGYVERTGRHYVLGRRLFELGNAVQICRPQGIRETAMPHLAELYVATGKTVHLAILEGTDIVILEKIAGRGGIQPDTYVGGRAPAACSALGKAILSFSDRNHIAAVLESGLVRRTRHSHGDPAKFLAELRRANSERIAFDREEAQLGIVCAAVPIMMEGRAIAAVSVSGSAAGFNAASITRHLRRAAAAISDEVVSSAA</sequence>
<keyword evidence="2" id="KW-0805">Transcription regulation</keyword>
<dbReference type="GO" id="GO:0003677">
    <property type="term" value="F:DNA binding"/>
    <property type="evidence" value="ECO:0007669"/>
    <property type="project" value="UniProtKB-KW"/>
</dbReference>
<dbReference type="PANTHER" id="PTHR30136">
    <property type="entry name" value="HELIX-TURN-HELIX TRANSCRIPTIONAL REGULATOR, ICLR FAMILY"/>
    <property type="match status" value="1"/>
</dbReference>
<keyword evidence="1" id="KW-0319">Glycerol metabolism</keyword>
<dbReference type="AlphaFoldDB" id="A0A1J4MZF4"/>
<accession>A0A1J4MZF4</accession>
<dbReference type="InterPro" id="IPR036390">
    <property type="entry name" value="WH_DNA-bd_sf"/>
</dbReference>
<dbReference type="Pfam" id="PF09339">
    <property type="entry name" value="HTH_IclR"/>
    <property type="match status" value="1"/>
</dbReference>
<comment type="function">
    <text evidence="5">May be an activator protein for the gylABX operon.</text>
</comment>
<protein>
    <recommendedName>
        <fullName evidence="6">Glycerol operon regulatory protein</fullName>
    </recommendedName>
</protein>
<dbReference type="Gene3D" id="1.10.10.10">
    <property type="entry name" value="Winged helix-like DNA-binding domain superfamily/Winged helix DNA-binding domain"/>
    <property type="match status" value="1"/>
</dbReference>
<dbReference type="InterPro" id="IPR005471">
    <property type="entry name" value="Tscrpt_reg_IclR_N"/>
</dbReference>
<comment type="caution">
    <text evidence="10">The sequence shown here is derived from an EMBL/GenBank/DDBJ whole genome shotgun (WGS) entry which is preliminary data.</text>
</comment>
<name>A0A1J4MZF4_9ACTN</name>